<evidence type="ECO:0000256" key="2">
    <source>
        <dbReference type="ARBA" id="ARBA00022692"/>
    </source>
</evidence>
<evidence type="ECO:0000313" key="7">
    <source>
        <dbReference type="EMBL" id="MCE7508617.1"/>
    </source>
</evidence>
<dbReference type="GO" id="GO:0022857">
    <property type="term" value="F:transmembrane transporter activity"/>
    <property type="evidence" value="ECO:0007669"/>
    <property type="project" value="InterPro"/>
</dbReference>
<dbReference type="EMBL" id="JAJVKT010000008">
    <property type="protein sequence ID" value="MCE7508617.1"/>
    <property type="molecule type" value="Genomic_DNA"/>
</dbReference>
<feature type="domain" description="Major facilitator superfamily (MFS) profile" evidence="6">
    <location>
        <begin position="24"/>
        <end position="458"/>
    </location>
</feature>
<evidence type="ECO:0000256" key="1">
    <source>
        <dbReference type="ARBA" id="ARBA00004141"/>
    </source>
</evidence>
<evidence type="ECO:0000256" key="5">
    <source>
        <dbReference type="SAM" id="Phobius"/>
    </source>
</evidence>
<evidence type="ECO:0000313" key="8">
    <source>
        <dbReference type="Proteomes" id="UP001107961"/>
    </source>
</evidence>
<feature type="transmembrane region" description="Helical" evidence="5">
    <location>
        <begin position="233"/>
        <end position="254"/>
    </location>
</feature>
<comment type="subcellular location">
    <subcellularLocation>
        <location evidence="1">Membrane</location>
        <topology evidence="1">Multi-pass membrane protein</topology>
    </subcellularLocation>
</comment>
<dbReference type="InterPro" id="IPR036259">
    <property type="entry name" value="MFS_trans_sf"/>
</dbReference>
<feature type="transmembrane region" description="Helical" evidence="5">
    <location>
        <begin position="151"/>
        <end position="170"/>
    </location>
</feature>
<dbReference type="CDD" id="cd17321">
    <property type="entry name" value="MFS_MMR_MDR_like"/>
    <property type="match status" value="1"/>
</dbReference>
<keyword evidence="3 5" id="KW-1133">Transmembrane helix</keyword>
<feature type="transmembrane region" description="Helical" evidence="5">
    <location>
        <begin position="275"/>
        <end position="300"/>
    </location>
</feature>
<gene>
    <name evidence="7" type="ORF">LZG35_08205</name>
</gene>
<dbReference type="RefSeq" id="WP_231504720.1">
    <property type="nucleotide sequence ID" value="NZ_CBDDTQ010000005.1"/>
</dbReference>
<comment type="caution">
    <text evidence="7">The sequence shown here is derived from an EMBL/GenBank/DDBJ whole genome shotgun (WGS) entry which is preliminary data.</text>
</comment>
<evidence type="ECO:0000259" key="6">
    <source>
        <dbReference type="PROSITE" id="PS50850"/>
    </source>
</evidence>
<dbReference type="SUPFAM" id="SSF103473">
    <property type="entry name" value="MFS general substrate transporter"/>
    <property type="match status" value="1"/>
</dbReference>
<feature type="transmembrane region" description="Helical" evidence="5">
    <location>
        <begin position="432"/>
        <end position="452"/>
    </location>
</feature>
<reference evidence="7" key="1">
    <citation type="submission" date="2022-01" db="EMBL/GenBank/DDBJ databases">
        <authorList>
            <person name="Karlyshev A.V."/>
            <person name="Jaspars M."/>
        </authorList>
    </citation>
    <scope>NUCLEOTIDE SEQUENCE</scope>
    <source>
        <strain evidence="7">AGSA3-2</strain>
    </source>
</reference>
<feature type="transmembrane region" description="Helical" evidence="5">
    <location>
        <begin position="208"/>
        <end position="227"/>
    </location>
</feature>
<feature type="transmembrane region" description="Helical" evidence="5">
    <location>
        <begin position="23"/>
        <end position="42"/>
    </location>
</feature>
<dbReference type="PROSITE" id="PS50850">
    <property type="entry name" value="MFS"/>
    <property type="match status" value="1"/>
</dbReference>
<feature type="transmembrane region" description="Helical" evidence="5">
    <location>
        <begin position="338"/>
        <end position="359"/>
    </location>
</feature>
<keyword evidence="2 5" id="KW-0812">Transmembrane</keyword>
<dbReference type="InterPro" id="IPR020846">
    <property type="entry name" value="MFS_dom"/>
</dbReference>
<evidence type="ECO:0000256" key="4">
    <source>
        <dbReference type="ARBA" id="ARBA00023136"/>
    </source>
</evidence>
<keyword evidence="4 5" id="KW-0472">Membrane</keyword>
<feature type="transmembrane region" description="Helical" evidence="5">
    <location>
        <begin position="306"/>
        <end position="326"/>
    </location>
</feature>
<feature type="transmembrane region" description="Helical" evidence="5">
    <location>
        <begin position="176"/>
        <end position="196"/>
    </location>
</feature>
<organism evidence="7 8">
    <name type="scientific">Alloalcanivorax xenomutans</name>
    <dbReference type="NCBI Taxonomy" id="1094342"/>
    <lineage>
        <taxon>Bacteria</taxon>
        <taxon>Pseudomonadati</taxon>
        <taxon>Pseudomonadota</taxon>
        <taxon>Gammaproteobacteria</taxon>
        <taxon>Oceanospirillales</taxon>
        <taxon>Alcanivoracaceae</taxon>
        <taxon>Alloalcanivorax</taxon>
    </lineage>
</organism>
<dbReference type="GO" id="GO:0016020">
    <property type="term" value="C:membrane"/>
    <property type="evidence" value="ECO:0007669"/>
    <property type="project" value="UniProtKB-SubCell"/>
</dbReference>
<dbReference type="PANTHER" id="PTHR42718">
    <property type="entry name" value="MAJOR FACILITATOR SUPERFAMILY MULTIDRUG TRANSPORTER MFSC"/>
    <property type="match status" value="1"/>
</dbReference>
<dbReference type="Pfam" id="PF07690">
    <property type="entry name" value="MFS_1"/>
    <property type="match status" value="1"/>
</dbReference>
<dbReference type="Proteomes" id="UP001107961">
    <property type="component" value="Unassembled WGS sequence"/>
</dbReference>
<keyword evidence="8" id="KW-1185">Reference proteome</keyword>
<dbReference type="Gene3D" id="1.20.1250.20">
    <property type="entry name" value="MFS general substrate transporter like domains"/>
    <property type="match status" value="1"/>
</dbReference>
<name>A0A9Q3W6B6_9GAMM</name>
<dbReference type="PANTHER" id="PTHR42718:SF48">
    <property type="entry name" value="CONSERVED TWO-DOMAIN MEMBRANE PROTEIN-RELATED"/>
    <property type="match status" value="1"/>
</dbReference>
<feature type="transmembrane region" description="Helical" evidence="5">
    <location>
        <begin position="62"/>
        <end position="81"/>
    </location>
</feature>
<dbReference type="Gene3D" id="1.20.1720.10">
    <property type="entry name" value="Multidrug resistance protein D"/>
    <property type="match status" value="1"/>
</dbReference>
<feature type="transmembrane region" description="Helical" evidence="5">
    <location>
        <begin position="119"/>
        <end position="139"/>
    </location>
</feature>
<feature type="transmembrane region" description="Helical" evidence="5">
    <location>
        <begin position="93"/>
        <end position="113"/>
    </location>
</feature>
<dbReference type="PRINTS" id="PR01036">
    <property type="entry name" value="TCRTETB"/>
</dbReference>
<feature type="transmembrane region" description="Helical" evidence="5">
    <location>
        <begin position="407"/>
        <end position="426"/>
    </location>
</feature>
<sequence>MPDSTSGQHRPDQDGLPMEQRRWAMFAIVVSVGLAVLDSNIVNVALPTIAGDLEISPSQSVWIVNAYLLAVATTLLPLSSLGDIVGYRRVYQTGLAVFTIASLVCTLADSLVTLTAARFFQGLGAAGVMSVNAALVRFIYPSRLLGRGIGLIAMVVALSSAVGPTVASGILSVGSWSWLFAVNIPLGCLAFVLARHNLPETGQAPRRFDWGSALLNALGIGLLVMAVDSLAHGMGGTVAALALAASLVVIALLVRRQLSQSSPLLPVDLLRIPPFALAIGTSFCAFTSQMAAFIALPFYLHDILGYSAVETGLLMTPWPAAVAVTAPIAGRLADRYPIGVLCSLGLLLKMTGLLLLAALPEQPSLPALLGSMALCGIGFGLFQAPNNRAMIGSAPRERSGGAGGMQGTTRLIGQTLGAALTALVFGQLTNGITPALIMAATFAACAAAISLLRIRSTPRL</sequence>
<protein>
    <submittedName>
        <fullName evidence="7">MFS transporter</fullName>
    </submittedName>
</protein>
<feature type="transmembrane region" description="Helical" evidence="5">
    <location>
        <begin position="365"/>
        <end position="386"/>
    </location>
</feature>
<proteinExistence type="predicted"/>
<dbReference type="FunFam" id="1.20.1720.10:FF:000011">
    <property type="entry name" value="Transporter, major facilitator family"/>
    <property type="match status" value="1"/>
</dbReference>
<dbReference type="InterPro" id="IPR011701">
    <property type="entry name" value="MFS"/>
</dbReference>
<dbReference type="GeneID" id="94686956"/>
<accession>A0A9Q3W6B6</accession>
<dbReference type="AlphaFoldDB" id="A0A9Q3W6B6"/>
<evidence type="ECO:0000256" key="3">
    <source>
        <dbReference type="ARBA" id="ARBA00022989"/>
    </source>
</evidence>